<dbReference type="Proteomes" id="UP000094472">
    <property type="component" value="Unassembled WGS sequence"/>
</dbReference>
<dbReference type="EMBL" id="LPWF01000025">
    <property type="protein sequence ID" value="ODR97641.1"/>
    <property type="molecule type" value="Genomic_DNA"/>
</dbReference>
<name>A0A1E3VWL3_9HYPH</name>
<keyword evidence="3" id="KW-1185">Reference proteome</keyword>
<dbReference type="AlphaFoldDB" id="A0A1E3VWL3"/>
<proteinExistence type="predicted"/>
<evidence type="ECO:0008006" key="4">
    <source>
        <dbReference type="Google" id="ProtNLM"/>
    </source>
</evidence>
<feature type="signal peptide" evidence="1">
    <location>
        <begin position="1"/>
        <end position="24"/>
    </location>
</feature>
<evidence type="ECO:0000313" key="3">
    <source>
        <dbReference type="Proteomes" id="UP000094472"/>
    </source>
</evidence>
<evidence type="ECO:0000313" key="2">
    <source>
        <dbReference type="EMBL" id="ODR97641.1"/>
    </source>
</evidence>
<protein>
    <recommendedName>
        <fullName evidence="4">DUF2946 domain-containing protein</fullName>
    </recommendedName>
</protein>
<accession>A0A1E3VWL3</accession>
<comment type="caution">
    <text evidence="2">The sequence shown here is derived from an EMBL/GenBank/DDBJ whole genome shotgun (WGS) entry which is preliminary data.</text>
</comment>
<sequence length="126" mass="12752">MSRLRTAIVAVVTLAVAAFPLAGASAQGVASEASPVSVHAGCEKHMQMDQAGDQVMSHQAHADHGQGQGHCGKLGGCGKCMCFGLSAVLATAQNTLTAHVPLVKAIRVADSATSLAYIPPSPPPRV</sequence>
<feature type="chain" id="PRO_5009138673" description="DUF2946 domain-containing protein" evidence="1">
    <location>
        <begin position="25"/>
        <end position="126"/>
    </location>
</feature>
<organism evidence="2 3">
    <name type="scientific">Methyloceanibacter superfactus</name>
    <dbReference type="NCBI Taxonomy" id="1774969"/>
    <lineage>
        <taxon>Bacteria</taxon>
        <taxon>Pseudomonadati</taxon>
        <taxon>Pseudomonadota</taxon>
        <taxon>Alphaproteobacteria</taxon>
        <taxon>Hyphomicrobiales</taxon>
        <taxon>Hyphomicrobiaceae</taxon>
        <taxon>Methyloceanibacter</taxon>
    </lineage>
</organism>
<keyword evidence="1" id="KW-0732">Signal</keyword>
<reference evidence="2 3" key="1">
    <citation type="journal article" date="2016" name="Environ. Microbiol.">
        <title>New Methyloceanibacter diversity from North Sea sediments includes methanotroph containing solely the soluble methane monooxygenase.</title>
        <authorList>
            <person name="Vekeman B."/>
            <person name="Kerckhof F.M."/>
            <person name="Cremers G."/>
            <person name="de Vos P."/>
            <person name="Vandamme P."/>
            <person name="Boon N."/>
            <person name="Op den Camp H.J."/>
            <person name="Heylen K."/>
        </authorList>
    </citation>
    <scope>NUCLEOTIDE SEQUENCE [LARGE SCALE GENOMIC DNA]</scope>
    <source>
        <strain evidence="2 3">R-67175</strain>
    </source>
</reference>
<gene>
    <name evidence="2" type="ORF">AUC69_11055</name>
</gene>
<evidence type="ECO:0000256" key="1">
    <source>
        <dbReference type="SAM" id="SignalP"/>
    </source>
</evidence>
<dbReference type="RefSeq" id="WP_069441731.1">
    <property type="nucleotide sequence ID" value="NZ_LPWF01000025.1"/>
</dbReference>